<dbReference type="EMBL" id="QRVA01000033">
    <property type="protein sequence ID" value="RGS13228.1"/>
    <property type="molecule type" value="Genomic_DNA"/>
</dbReference>
<keyword evidence="6 10" id="KW-0051">Antiviral defense</keyword>
<dbReference type="InterPro" id="IPR050646">
    <property type="entry name" value="Cas1"/>
</dbReference>
<dbReference type="InterPro" id="IPR042206">
    <property type="entry name" value="CRISPR-assoc_Cas1_C"/>
</dbReference>
<dbReference type="AlphaFoldDB" id="A0A3E5DXB9"/>
<keyword evidence="3 10" id="KW-0255">Endonuclease</keyword>
<dbReference type="GO" id="GO:0003677">
    <property type="term" value="F:DNA binding"/>
    <property type="evidence" value="ECO:0007669"/>
    <property type="project" value="UniProtKB-KW"/>
</dbReference>
<evidence type="ECO:0000256" key="2">
    <source>
        <dbReference type="ARBA" id="ARBA00022723"/>
    </source>
</evidence>
<comment type="cofactor">
    <cofactor evidence="10">
        <name>Mg(2+)</name>
        <dbReference type="ChEBI" id="CHEBI:18420"/>
    </cofactor>
    <cofactor evidence="10">
        <name>Mn(2+)</name>
        <dbReference type="ChEBI" id="CHEBI:29035"/>
    </cofactor>
</comment>
<dbReference type="HAMAP" id="MF_01470">
    <property type="entry name" value="Cas1"/>
    <property type="match status" value="1"/>
</dbReference>
<feature type="binding site" evidence="10">
    <location>
        <position position="163"/>
    </location>
    <ligand>
        <name>Mn(2+)</name>
        <dbReference type="ChEBI" id="CHEBI:29035"/>
    </ligand>
</feature>
<evidence type="ECO:0000256" key="7">
    <source>
        <dbReference type="ARBA" id="ARBA00023125"/>
    </source>
</evidence>
<evidence type="ECO:0000256" key="5">
    <source>
        <dbReference type="ARBA" id="ARBA00022842"/>
    </source>
</evidence>
<gene>
    <name evidence="11" type="primary">cas1c</name>
    <name evidence="10" type="synonym">cas1</name>
    <name evidence="11" type="ORF">DWY11_11840</name>
</gene>
<keyword evidence="5 10" id="KW-0460">Magnesium</keyword>
<dbReference type="NCBIfam" id="TIGR03640">
    <property type="entry name" value="cas1_DVULG"/>
    <property type="match status" value="1"/>
</dbReference>
<keyword evidence="4 10" id="KW-0378">Hydrolase</keyword>
<comment type="subunit">
    <text evidence="9 10">Homodimer, forms a heterotetramer with a Cas2 homodimer.</text>
</comment>
<accession>A0A3E5DXB9</accession>
<dbReference type="EC" id="3.1.-.-" evidence="10"/>
<dbReference type="GO" id="GO:0051607">
    <property type="term" value="P:defense response to virus"/>
    <property type="evidence" value="ECO:0007669"/>
    <property type="project" value="UniProtKB-UniRule"/>
</dbReference>
<keyword evidence="2 10" id="KW-0479">Metal-binding</keyword>
<dbReference type="Pfam" id="PF01867">
    <property type="entry name" value="Cas_Cas1"/>
    <property type="match status" value="1"/>
</dbReference>
<dbReference type="GO" id="GO:0016787">
    <property type="term" value="F:hydrolase activity"/>
    <property type="evidence" value="ECO:0007669"/>
    <property type="project" value="UniProtKB-KW"/>
</dbReference>
<evidence type="ECO:0000256" key="3">
    <source>
        <dbReference type="ARBA" id="ARBA00022759"/>
    </source>
</evidence>
<evidence type="ECO:0000256" key="10">
    <source>
        <dbReference type="HAMAP-Rule" id="MF_01470"/>
    </source>
</evidence>
<protein>
    <recommendedName>
        <fullName evidence="10">CRISPR-associated endonuclease Cas1</fullName>
        <ecNumber evidence="10">3.1.-.-</ecNumber>
    </recommendedName>
</protein>
<keyword evidence="8 10" id="KW-0464">Manganese</keyword>
<dbReference type="GO" id="GO:0043571">
    <property type="term" value="P:maintenance of CRISPR repeat elements"/>
    <property type="evidence" value="ECO:0007669"/>
    <property type="project" value="UniProtKB-UniRule"/>
</dbReference>
<dbReference type="NCBIfam" id="TIGR00287">
    <property type="entry name" value="cas1"/>
    <property type="match status" value="1"/>
</dbReference>
<evidence type="ECO:0000313" key="11">
    <source>
        <dbReference type="EMBL" id="RGS13228.1"/>
    </source>
</evidence>
<evidence type="ECO:0000313" key="12">
    <source>
        <dbReference type="Proteomes" id="UP000283872"/>
    </source>
</evidence>
<dbReference type="InterPro" id="IPR042211">
    <property type="entry name" value="CRISPR-assoc_Cas1_N"/>
</dbReference>
<evidence type="ECO:0000256" key="1">
    <source>
        <dbReference type="ARBA" id="ARBA00022722"/>
    </source>
</evidence>
<name>A0A3E5DXB9_9BACT</name>
<evidence type="ECO:0000256" key="8">
    <source>
        <dbReference type="ARBA" id="ARBA00023211"/>
    </source>
</evidence>
<dbReference type="GO" id="GO:0004520">
    <property type="term" value="F:DNA endonuclease activity"/>
    <property type="evidence" value="ECO:0007669"/>
    <property type="project" value="InterPro"/>
</dbReference>
<dbReference type="PANTHER" id="PTHR34353:SF2">
    <property type="entry name" value="CRISPR-ASSOCIATED ENDONUCLEASE CAS1 1"/>
    <property type="match status" value="1"/>
</dbReference>
<evidence type="ECO:0000256" key="9">
    <source>
        <dbReference type="ARBA" id="ARBA00038592"/>
    </source>
</evidence>
<comment type="caution">
    <text evidence="11">The sequence shown here is derived from an EMBL/GenBank/DDBJ whole genome shotgun (WGS) entry which is preliminary data.</text>
</comment>
<comment type="function">
    <text evidence="10">CRISPR (clustered regularly interspaced short palindromic repeat), is an adaptive immune system that provides protection against mobile genetic elements (viruses, transposable elements and conjugative plasmids). CRISPR clusters contain spacers, sequences complementary to antecedent mobile elements, and target invading nucleic acids. CRISPR clusters are transcribed and processed into CRISPR RNA (crRNA). Acts as a dsDNA endonuclease. Involved in the integration of spacer DNA into the CRISPR cassette.</text>
</comment>
<dbReference type="InterPro" id="IPR002729">
    <property type="entry name" value="CRISPR-assoc_Cas1"/>
</dbReference>
<dbReference type="Gene3D" id="1.20.120.920">
    <property type="entry name" value="CRISPR-associated endonuclease Cas1, C-terminal domain"/>
    <property type="match status" value="1"/>
</dbReference>
<dbReference type="InterPro" id="IPR019856">
    <property type="entry name" value="CRISPR-assoc_Cas1_DVULG"/>
</dbReference>
<evidence type="ECO:0000256" key="4">
    <source>
        <dbReference type="ARBA" id="ARBA00022801"/>
    </source>
</evidence>
<organism evidence="11 12">
    <name type="scientific">Segatella copri</name>
    <dbReference type="NCBI Taxonomy" id="165179"/>
    <lineage>
        <taxon>Bacteria</taxon>
        <taxon>Pseudomonadati</taxon>
        <taxon>Bacteroidota</taxon>
        <taxon>Bacteroidia</taxon>
        <taxon>Bacteroidales</taxon>
        <taxon>Prevotellaceae</taxon>
        <taxon>Segatella</taxon>
    </lineage>
</organism>
<feature type="binding site" evidence="10">
    <location>
        <position position="231"/>
    </location>
    <ligand>
        <name>Mn(2+)</name>
        <dbReference type="ChEBI" id="CHEBI:29035"/>
    </ligand>
</feature>
<comment type="similarity">
    <text evidence="10">Belongs to the CRISPR-associated endonuclease Cas1 family.</text>
</comment>
<evidence type="ECO:0000256" key="6">
    <source>
        <dbReference type="ARBA" id="ARBA00023118"/>
    </source>
</evidence>
<dbReference type="PANTHER" id="PTHR34353">
    <property type="entry name" value="CRISPR-ASSOCIATED ENDONUCLEASE CAS1 1"/>
    <property type="match status" value="1"/>
</dbReference>
<dbReference type="GO" id="GO:0046872">
    <property type="term" value="F:metal ion binding"/>
    <property type="evidence" value="ECO:0007669"/>
    <property type="project" value="UniProtKB-UniRule"/>
</dbReference>
<reference evidence="11 12" key="1">
    <citation type="submission" date="2018-08" db="EMBL/GenBank/DDBJ databases">
        <title>A genome reference for cultivated species of the human gut microbiota.</title>
        <authorList>
            <person name="Zou Y."/>
            <person name="Xue W."/>
            <person name="Luo G."/>
        </authorList>
    </citation>
    <scope>NUCLEOTIDE SEQUENCE [LARGE SCALE GENOMIC DNA]</scope>
    <source>
        <strain evidence="11 12">AF24-12</strain>
    </source>
</reference>
<keyword evidence="7 10" id="KW-0238">DNA-binding</keyword>
<sequence length="340" mass="38846">MRILLNTLYVTTPEAYLSKDGLNVVVSVKQNEIFRIPIHNIEQIITFGYMGASPGLMKLCADNNVSLTFLSPQGRYISRSQGPTRGNVLLRKAQYKNSDEPNYALHLSKLFIGGKIQNYRNILRRFIRDNGDDEAIERVCEELLRCKRRVLNAESIESVRGIEGEAATAYFGVFSRLLLNQKEDFVFEGRNRRPPKDAINAMLSFVYTLICNDMTSALETVGLDPYVGFMHTLRPGRASLSLDMMEELRAYLGDRLVLSLINRKQITIKDFIKQGDEGIVMTDSGRKIILSAWQNRKKELIIHPYLNEKVSIGLLPYVQAMLLARFIRKDIDDYPVFLIK</sequence>
<feature type="binding site" evidence="10">
    <location>
        <position position="246"/>
    </location>
    <ligand>
        <name>Mn(2+)</name>
        <dbReference type="ChEBI" id="CHEBI:29035"/>
    </ligand>
</feature>
<dbReference type="Gene3D" id="3.100.10.20">
    <property type="entry name" value="CRISPR-associated endonuclease Cas1, N-terminal domain"/>
    <property type="match status" value="1"/>
</dbReference>
<dbReference type="RefSeq" id="WP_117587547.1">
    <property type="nucleotide sequence ID" value="NZ_QRVA01000033.1"/>
</dbReference>
<keyword evidence="1 10" id="KW-0540">Nuclease</keyword>
<proteinExistence type="inferred from homology"/>
<dbReference type="Proteomes" id="UP000283872">
    <property type="component" value="Unassembled WGS sequence"/>
</dbReference>